<dbReference type="InParanoid" id="A0A1S4KLH2"/>
<dbReference type="GO" id="GO:0016298">
    <property type="term" value="F:lipase activity"/>
    <property type="evidence" value="ECO:0007669"/>
    <property type="project" value="InterPro"/>
</dbReference>
<dbReference type="Proteomes" id="UP000001555">
    <property type="component" value="Unassembled WGS sequence"/>
</dbReference>
<evidence type="ECO:0000313" key="6">
    <source>
        <dbReference type="Proteomes" id="UP000001555"/>
    </source>
</evidence>
<name>A0A1S4KLH2_IXOSC</name>
<proteinExistence type="inferred from homology"/>
<dbReference type="EnsemblMetazoa" id="ISCW001282-RA">
    <property type="protein sequence ID" value="ISCW001282-PA"/>
    <property type="gene ID" value="ISCW001282"/>
</dbReference>
<evidence type="ECO:0000256" key="4">
    <source>
        <dbReference type="RuleBase" id="RU004262"/>
    </source>
</evidence>
<accession>A0A1S4KLH2</accession>
<dbReference type="InterPro" id="IPR013818">
    <property type="entry name" value="Lipase"/>
</dbReference>
<keyword evidence="3" id="KW-0964">Secreted</keyword>
<sequence length="63" mass="7038">LDPDNEGFEDERLDRDDADFVDVIHSSNGVYELGMREPMGHVDFYPNGGGDQPRCFSAGAYQL</sequence>
<comment type="similarity">
    <text evidence="2 4">Belongs to the AB hydrolase superfamily. Lipase family.</text>
</comment>
<dbReference type="InterPro" id="IPR000734">
    <property type="entry name" value="TAG_lipase"/>
</dbReference>
<reference evidence="5" key="2">
    <citation type="submission" date="2020-05" db="UniProtKB">
        <authorList>
            <consortium name="EnsemblMetazoa"/>
        </authorList>
    </citation>
    <scope>IDENTIFICATION</scope>
    <source>
        <strain evidence="5">wikel</strain>
    </source>
</reference>
<dbReference type="AlphaFoldDB" id="A0A1S4KLH2"/>
<protein>
    <submittedName>
        <fullName evidence="5">Uncharacterized protein</fullName>
    </submittedName>
</protein>
<dbReference type="GO" id="GO:0005576">
    <property type="term" value="C:extracellular region"/>
    <property type="evidence" value="ECO:0007669"/>
    <property type="project" value="UniProtKB-SubCell"/>
</dbReference>
<dbReference type="InterPro" id="IPR029058">
    <property type="entry name" value="AB_hydrolase_fold"/>
</dbReference>
<dbReference type="PANTHER" id="PTHR11610">
    <property type="entry name" value="LIPASE"/>
    <property type="match status" value="1"/>
</dbReference>
<evidence type="ECO:0000256" key="1">
    <source>
        <dbReference type="ARBA" id="ARBA00004613"/>
    </source>
</evidence>
<evidence type="ECO:0000256" key="2">
    <source>
        <dbReference type="ARBA" id="ARBA00010701"/>
    </source>
</evidence>
<reference evidence="6" key="1">
    <citation type="submission" date="2008-03" db="EMBL/GenBank/DDBJ databases">
        <title>Annotation of Ixodes scapularis.</title>
        <authorList>
            <consortium name="Ixodes scapularis Genome Project Consortium"/>
            <person name="Caler E."/>
            <person name="Hannick L.I."/>
            <person name="Bidwell S."/>
            <person name="Joardar V."/>
            <person name="Thiagarajan M."/>
            <person name="Amedeo P."/>
            <person name="Galinsky K.J."/>
            <person name="Schobel S."/>
            <person name="Inman J."/>
            <person name="Hostetler J."/>
            <person name="Miller J."/>
            <person name="Hammond M."/>
            <person name="Megy K."/>
            <person name="Lawson D."/>
            <person name="Kodira C."/>
            <person name="Sutton G."/>
            <person name="Meyer J."/>
            <person name="Hill C.A."/>
            <person name="Birren B."/>
            <person name="Nene V."/>
            <person name="Collins F."/>
            <person name="Alarcon-Chaidez F."/>
            <person name="Wikel S."/>
            <person name="Strausberg R."/>
        </authorList>
    </citation>
    <scope>NUCLEOTIDE SEQUENCE [LARGE SCALE GENOMIC DNA]</scope>
    <source>
        <strain evidence="6">Wikel</strain>
    </source>
</reference>
<dbReference type="VEuPathDB" id="VectorBase:ISCW001282"/>
<keyword evidence="6" id="KW-1185">Reference proteome</keyword>
<comment type="subcellular location">
    <subcellularLocation>
        <location evidence="1">Secreted</location>
    </subcellularLocation>
</comment>
<organism evidence="5 6">
    <name type="scientific">Ixodes scapularis</name>
    <name type="common">Black-legged tick</name>
    <name type="synonym">Deer tick</name>
    <dbReference type="NCBI Taxonomy" id="6945"/>
    <lineage>
        <taxon>Eukaryota</taxon>
        <taxon>Metazoa</taxon>
        <taxon>Ecdysozoa</taxon>
        <taxon>Arthropoda</taxon>
        <taxon>Chelicerata</taxon>
        <taxon>Arachnida</taxon>
        <taxon>Acari</taxon>
        <taxon>Parasitiformes</taxon>
        <taxon>Ixodida</taxon>
        <taxon>Ixodoidea</taxon>
        <taxon>Ixodidae</taxon>
        <taxon>Ixodinae</taxon>
        <taxon>Ixodes</taxon>
    </lineage>
</organism>
<evidence type="ECO:0000313" key="5">
    <source>
        <dbReference type="EnsemblMetazoa" id="ISCW001282-PA"/>
    </source>
</evidence>
<dbReference type="EMBL" id="ABJB010564653">
    <property type="status" value="NOT_ANNOTATED_CDS"/>
    <property type="molecule type" value="Genomic_DNA"/>
</dbReference>
<dbReference type="Pfam" id="PF00151">
    <property type="entry name" value="Lipase"/>
    <property type="match status" value="1"/>
</dbReference>
<dbReference type="SUPFAM" id="SSF53474">
    <property type="entry name" value="alpha/beta-Hydrolases"/>
    <property type="match status" value="1"/>
</dbReference>
<evidence type="ECO:0000256" key="3">
    <source>
        <dbReference type="ARBA" id="ARBA00022525"/>
    </source>
</evidence>
<dbReference type="Gene3D" id="3.40.50.1820">
    <property type="entry name" value="alpha/beta hydrolase"/>
    <property type="match status" value="1"/>
</dbReference>
<dbReference type="VEuPathDB" id="VectorBase:ISCI001282"/>
<dbReference type="PANTHER" id="PTHR11610:SF173">
    <property type="entry name" value="LIPASE DOMAIN-CONTAINING PROTEIN-RELATED"/>
    <property type="match status" value="1"/>
</dbReference>